<sequence length="87" mass="9420">MRRRPTAANLPILFAERPSCCCDSCHRTSLYSSQAGSSVRQVCLSEEQQALGLLPHIVAAPLDTSFISKLNASSSSSSRKRIGRKPS</sequence>
<evidence type="ECO:0000313" key="2">
    <source>
        <dbReference type="Proteomes" id="UP000815325"/>
    </source>
</evidence>
<comment type="caution">
    <text evidence="1">The sequence shown here is derived from an EMBL/GenBank/DDBJ whole genome shotgun (WGS) entry which is preliminary data.</text>
</comment>
<evidence type="ECO:0000313" key="1">
    <source>
        <dbReference type="EMBL" id="KAF5838386.1"/>
    </source>
</evidence>
<proteinExistence type="predicted"/>
<protein>
    <recommendedName>
        <fullName evidence="3">Encoded protein</fullName>
    </recommendedName>
</protein>
<dbReference type="EMBL" id="MU069580">
    <property type="protein sequence ID" value="KAF5838386.1"/>
    <property type="molecule type" value="Genomic_DNA"/>
</dbReference>
<evidence type="ECO:0008006" key="3">
    <source>
        <dbReference type="Google" id="ProtNLM"/>
    </source>
</evidence>
<name>A0ABQ7GUU8_DUNSA</name>
<gene>
    <name evidence="1" type="ORF">DUNSADRAFT_2922</name>
</gene>
<accession>A0ABQ7GUU8</accession>
<organism evidence="1 2">
    <name type="scientific">Dunaliella salina</name>
    <name type="common">Green alga</name>
    <name type="synonym">Protococcus salinus</name>
    <dbReference type="NCBI Taxonomy" id="3046"/>
    <lineage>
        <taxon>Eukaryota</taxon>
        <taxon>Viridiplantae</taxon>
        <taxon>Chlorophyta</taxon>
        <taxon>core chlorophytes</taxon>
        <taxon>Chlorophyceae</taxon>
        <taxon>CS clade</taxon>
        <taxon>Chlamydomonadales</taxon>
        <taxon>Dunaliellaceae</taxon>
        <taxon>Dunaliella</taxon>
    </lineage>
</organism>
<keyword evidence="2" id="KW-1185">Reference proteome</keyword>
<dbReference type="Proteomes" id="UP000815325">
    <property type="component" value="Unassembled WGS sequence"/>
</dbReference>
<reference evidence="1" key="1">
    <citation type="submission" date="2017-08" db="EMBL/GenBank/DDBJ databases">
        <authorList>
            <person name="Polle J.E."/>
            <person name="Barry K."/>
            <person name="Cushman J."/>
            <person name="Schmutz J."/>
            <person name="Tran D."/>
            <person name="Hathwaick L.T."/>
            <person name="Yim W.C."/>
            <person name="Jenkins J."/>
            <person name="Mckie-Krisberg Z.M."/>
            <person name="Prochnik S."/>
            <person name="Lindquist E."/>
            <person name="Dockter R.B."/>
            <person name="Adam C."/>
            <person name="Molina H."/>
            <person name="Bunkerborg J."/>
            <person name="Jin E."/>
            <person name="Buchheim M."/>
            <person name="Magnuson J."/>
        </authorList>
    </citation>
    <scope>NUCLEOTIDE SEQUENCE</scope>
    <source>
        <strain evidence="1">CCAP 19/18</strain>
    </source>
</reference>